<dbReference type="KEGG" id="sep:SE_0540"/>
<gene>
    <name evidence="1" type="ordered locus">SE_0540</name>
</gene>
<organism evidence="1 2">
    <name type="scientific">Staphylococcus epidermidis (strain ATCC 12228 / FDA PCI 1200)</name>
    <dbReference type="NCBI Taxonomy" id="176280"/>
    <lineage>
        <taxon>Bacteria</taxon>
        <taxon>Bacillati</taxon>
        <taxon>Bacillota</taxon>
        <taxon>Bacilli</taxon>
        <taxon>Bacillales</taxon>
        <taxon>Staphylococcaceae</taxon>
        <taxon>Staphylococcus</taxon>
    </lineage>
</organism>
<dbReference type="OrthoDB" id="9858866at2"/>
<evidence type="ECO:0000313" key="2">
    <source>
        <dbReference type="Proteomes" id="UP000001411"/>
    </source>
</evidence>
<sequence>MEHVLPFQNTPPNIVIIYKDFTHLKSITFS</sequence>
<reference evidence="1 2" key="1">
    <citation type="journal article" date="2003" name="Mol. Microbiol.">
        <title>Genome-based analysis of virulence genes in a non-biofilm-forming Staphylococcus epidermidis strain (ATCC 12228).</title>
        <authorList>
            <person name="Zhang Y.Q."/>
            <person name="Ren S.X."/>
            <person name="Li H.L."/>
            <person name="Wang Y.X."/>
            <person name="Fu G."/>
            <person name="Yang J."/>
            <person name="Qin Z.Q."/>
            <person name="Miao Y.G."/>
            <person name="Wang W.Y."/>
            <person name="Chen R.S."/>
            <person name="Shen Y."/>
            <person name="Chen Z."/>
            <person name="Yuan Z.H."/>
            <person name="Zhao G.P."/>
            <person name="Qu D."/>
            <person name="Danchin A."/>
            <person name="Wen Y.M."/>
        </authorList>
    </citation>
    <scope>NUCLEOTIDE SEQUENCE [LARGE SCALE GENOMIC DNA]</scope>
    <source>
        <strain evidence="2">ATCC 12228 / FDA PCI 1200</strain>
    </source>
</reference>
<proteinExistence type="predicted"/>
<name>A0A0H2VGW2_STAES</name>
<dbReference type="HOGENOM" id="CLU_3405603_0_0_9"/>
<dbReference type="Proteomes" id="UP000001411">
    <property type="component" value="Chromosome"/>
</dbReference>
<accession>A0A0H2VGW2</accession>
<protein>
    <submittedName>
        <fullName evidence="1">Uncharacterized protein</fullName>
    </submittedName>
</protein>
<dbReference type="EMBL" id="AE015929">
    <property type="protein sequence ID" value="AAO04137.1"/>
    <property type="molecule type" value="Genomic_DNA"/>
</dbReference>
<dbReference type="AlphaFoldDB" id="A0A0H2VGW2"/>
<evidence type="ECO:0000313" key="1">
    <source>
        <dbReference type="EMBL" id="AAO04137.1"/>
    </source>
</evidence>